<comment type="caution">
    <text evidence="2">The sequence shown here is derived from an EMBL/GenBank/DDBJ whole genome shotgun (WGS) entry which is preliminary data.</text>
</comment>
<keyword evidence="3" id="KW-1185">Reference proteome</keyword>
<feature type="region of interest" description="Disordered" evidence="1">
    <location>
        <begin position="26"/>
        <end position="75"/>
    </location>
</feature>
<evidence type="ECO:0000313" key="3">
    <source>
        <dbReference type="Proteomes" id="UP000007264"/>
    </source>
</evidence>
<protein>
    <submittedName>
        <fullName evidence="2">Uncharacterized protein</fullName>
    </submittedName>
</protein>
<name>I0YIX4_COCSC</name>
<dbReference type="OrthoDB" id="10615514at2759"/>
<gene>
    <name evidence="2" type="ORF">COCSUDRAFT_60311</name>
</gene>
<proteinExistence type="predicted"/>
<dbReference type="EMBL" id="AGSI01000024">
    <property type="protein sequence ID" value="EIE18343.1"/>
    <property type="molecule type" value="Genomic_DNA"/>
</dbReference>
<dbReference type="AlphaFoldDB" id="I0YIX4"/>
<evidence type="ECO:0000256" key="1">
    <source>
        <dbReference type="SAM" id="MobiDB-lite"/>
    </source>
</evidence>
<evidence type="ECO:0000313" key="2">
    <source>
        <dbReference type="EMBL" id="EIE18343.1"/>
    </source>
</evidence>
<accession>I0YIX4</accession>
<dbReference type="GeneID" id="17036368"/>
<reference evidence="2 3" key="1">
    <citation type="journal article" date="2012" name="Genome Biol.">
        <title>The genome of the polar eukaryotic microalga coccomyxa subellipsoidea reveals traits of cold adaptation.</title>
        <authorList>
            <person name="Blanc G."/>
            <person name="Agarkova I."/>
            <person name="Grimwood J."/>
            <person name="Kuo A."/>
            <person name="Brueggeman A."/>
            <person name="Dunigan D."/>
            <person name="Gurnon J."/>
            <person name="Ladunga I."/>
            <person name="Lindquist E."/>
            <person name="Lucas S."/>
            <person name="Pangilinan J."/>
            <person name="Proschold T."/>
            <person name="Salamov A."/>
            <person name="Schmutz J."/>
            <person name="Weeks D."/>
            <person name="Yamada T."/>
            <person name="Claverie J.M."/>
            <person name="Grigoriev I."/>
            <person name="Van Etten J."/>
            <person name="Lomsadze A."/>
            <person name="Borodovsky M."/>
        </authorList>
    </citation>
    <scope>NUCLEOTIDE SEQUENCE [LARGE SCALE GENOMIC DNA]</scope>
    <source>
        <strain evidence="2 3">C-169</strain>
    </source>
</reference>
<dbReference type="RefSeq" id="XP_005642887.1">
    <property type="nucleotide sequence ID" value="XM_005642830.1"/>
</dbReference>
<dbReference type="Proteomes" id="UP000007264">
    <property type="component" value="Unassembled WGS sequence"/>
</dbReference>
<feature type="compositionally biased region" description="Low complexity" evidence="1">
    <location>
        <begin position="28"/>
        <end position="38"/>
    </location>
</feature>
<feature type="compositionally biased region" description="Basic and acidic residues" evidence="1">
    <location>
        <begin position="39"/>
        <end position="55"/>
    </location>
</feature>
<sequence length="89" mass="9775">MSSQRTAAEFHELRVLGTDQLTIARDPAGSLGSASAADSELRRSLRNHNSEDRKPKEKRKVGRPIAYCGDPDSPDLTPQAGFLQLPCHF</sequence>
<organism evidence="2 3">
    <name type="scientific">Coccomyxa subellipsoidea (strain C-169)</name>
    <name type="common">Green microalga</name>
    <dbReference type="NCBI Taxonomy" id="574566"/>
    <lineage>
        <taxon>Eukaryota</taxon>
        <taxon>Viridiplantae</taxon>
        <taxon>Chlorophyta</taxon>
        <taxon>core chlorophytes</taxon>
        <taxon>Trebouxiophyceae</taxon>
        <taxon>Trebouxiophyceae incertae sedis</taxon>
        <taxon>Coccomyxaceae</taxon>
        <taxon>Coccomyxa</taxon>
        <taxon>Coccomyxa subellipsoidea</taxon>
    </lineage>
</organism>
<dbReference type="KEGG" id="csl:COCSUDRAFT_60311"/>